<dbReference type="InterPro" id="IPR050090">
    <property type="entry name" value="Tyrosine_recombinase_XerCD"/>
</dbReference>
<feature type="domain" description="Core-binding (CB)" evidence="11">
    <location>
        <begin position="18"/>
        <end position="106"/>
    </location>
</feature>
<evidence type="ECO:0000256" key="2">
    <source>
        <dbReference type="ARBA" id="ARBA00022490"/>
    </source>
</evidence>
<proteinExistence type="inferred from homology"/>
<evidence type="ECO:0000256" key="6">
    <source>
        <dbReference type="ARBA" id="ARBA00023125"/>
    </source>
</evidence>
<keyword evidence="2 9" id="KW-0963">Cytoplasm</keyword>
<dbReference type="PANTHER" id="PTHR30349:SF77">
    <property type="entry name" value="TYROSINE RECOMBINASE XERC"/>
    <property type="match status" value="1"/>
</dbReference>
<dbReference type="Pfam" id="PF00589">
    <property type="entry name" value="Phage_integrase"/>
    <property type="match status" value="1"/>
</dbReference>
<dbReference type="SUPFAM" id="SSF56349">
    <property type="entry name" value="DNA breaking-rejoining enzymes"/>
    <property type="match status" value="1"/>
</dbReference>
<protein>
    <recommendedName>
        <fullName evidence="9">Tyrosine recombinase XerC</fullName>
    </recommendedName>
</protein>
<evidence type="ECO:0000256" key="9">
    <source>
        <dbReference type="HAMAP-Rule" id="MF_01808"/>
    </source>
</evidence>
<dbReference type="GO" id="GO:0005737">
    <property type="term" value="C:cytoplasm"/>
    <property type="evidence" value="ECO:0007669"/>
    <property type="project" value="UniProtKB-SubCell"/>
</dbReference>
<dbReference type="HAMAP" id="MF_01808">
    <property type="entry name" value="Recomb_XerC_XerD"/>
    <property type="match status" value="1"/>
</dbReference>
<feature type="active site" evidence="9">
    <location>
        <position position="271"/>
    </location>
</feature>
<dbReference type="GO" id="GO:0003677">
    <property type="term" value="F:DNA binding"/>
    <property type="evidence" value="ECO:0007669"/>
    <property type="project" value="UniProtKB-UniRule"/>
</dbReference>
<feature type="active site" evidence="9">
    <location>
        <position position="173"/>
    </location>
</feature>
<evidence type="ECO:0000259" key="11">
    <source>
        <dbReference type="PROSITE" id="PS51900"/>
    </source>
</evidence>
<keyword evidence="8 9" id="KW-0131">Cell cycle</keyword>
<name>A0A832EJW7_9BACT</name>
<keyword evidence="6 9" id="KW-0238">DNA-binding</keyword>
<dbReference type="InterPro" id="IPR002104">
    <property type="entry name" value="Integrase_catalytic"/>
</dbReference>
<feature type="active site" evidence="9">
    <location>
        <position position="294"/>
    </location>
</feature>
<dbReference type="InterPro" id="IPR013762">
    <property type="entry name" value="Integrase-like_cat_sf"/>
</dbReference>
<dbReference type="InterPro" id="IPR004107">
    <property type="entry name" value="Integrase_SAM-like_N"/>
</dbReference>
<keyword evidence="5 9" id="KW-0229">DNA integration</keyword>
<keyword evidence="4 9" id="KW-0159">Chromosome partition</keyword>
<dbReference type="EMBL" id="DSTK01000035">
    <property type="protein sequence ID" value="HFK97959.1"/>
    <property type="molecule type" value="Genomic_DNA"/>
</dbReference>
<evidence type="ECO:0000313" key="12">
    <source>
        <dbReference type="EMBL" id="HFK97959.1"/>
    </source>
</evidence>
<dbReference type="InterPro" id="IPR011010">
    <property type="entry name" value="DNA_brk_join_enz"/>
</dbReference>
<evidence type="ECO:0000256" key="1">
    <source>
        <dbReference type="ARBA" id="ARBA00004496"/>
    </source>
</evidence>
<evidence type="ECO:0000256" key="8">
    <source>
        <dbReference type="ARBA" id="ARBA00023306"/>
    </source>
</evidence>
<feature type="active site" evidence="9">
    <location>
        <position position="268"/>
    </location>
</feature>
<gene>
    <name evidence="9" type="primary">xerC</name>
    <name evidence="12" type="ORF">ENS06_11655</name>
</gene>
<feature type="active site" description="O-(3'-phospho-DNA)-tyrosine intermediate" evidence="9">
    <location>
        <position position="303"/>
    </location>
</feature>
<feature type="active site" evidence="9">
    <location>
        <position position="197"/>
    </location>
</feature>
<evidence type="ECO:0000259" key="10">
    <source>
        <dbReference type="PROSITE" id="PS51898"/>
    </source>
</evidence>
<keyword evidence="3 9" id="KW-0132">Cell division</keyword>
<keyword evidence="7 9" id="KW-0233">DNA recombination</keyword>
<comment type="caution">
    <text evidence="12">The sequence shown here is derived from an EMBL/GenBank/DDBJ whole genome shotgun (WGS) entry which is preliminary data.</text>
</comment>
<dbReference type="InterPro" id="IPR023009">
    <property type="entry name" value="Tyrosine_recombinase_XerC/XerD"/>
</dbReference>
<evidence type="ECO:0000256" key="3">
    <source>
        <dbReference type="ARBA" id="ARBA00022618"/>
    </source>
</evidence>
<dbReference type="InterPro" id="IPR044068">
    <property type="entry name" value="CB"/>
</dbReference>
<dbReference type="Pfam" id="PF02899">
    <property type="entry name" value="Phage_int_SAM_1"/>
    <property type="match status" value="1"/>
</dbReference>
<dbReference type="AlphaFoldDB" id="A0A832EJW7"/>
<comment type="subunit">
    <text evidence="9">Forms a cyclic heterotetrameric complex composed of two molecules of XerC and two molecules of XerD.</text>
</comment>
<evidence type="ECO:0000256" key="7">
    <source>
        <dbReference type="ARBA" id="ARBA00023172"/>
    </source>
</evidence>
<dbReference type="PROSITE" id="PS51898">
    <property type="entry name" value="TYR_RECOMBINASE"/>
    <property type="match status" value="1"/>
</dbReference>
<dbReference type="GO" id="GO:0007059">
    <property type="term" value="P:chromosome segregation"/>
    <property type="evidence" value="ECO:0007669"/>
    <property type="project" value="UniProtKB-UniRule"/>
</dbReference>
<organism evidence="12">
    <name type="scientific">Desulfacinum infernum</name>
    <dbReference type="NCBI Taxonomy" id="35837"/>
    <lineage>
        <taxon>Bacteria</taxon>
        <taxon>Pseudomonadati</taxon>
        <taxon>Thermodesulfobacteriota</taxon>
        <taxon>Syntrophobacteria</taxon>
        <taxon>Syntrophobacterales</taxon>
        <taxon>Syntrophobacteraceae</taxon>
        <taxon>Desulfacinum</taxon>
    </lineage>
</organism>
<dbReference type="GO" id="GO:0009037">
    <property type="term" value="F:tyrosine-based site-specific recombinase activity"/>
    <property type="evidence" value="ECO:0007669"/>
    <property type="project" value="UniProtKB-UniRule"/>
</dbReference>
<dbReference type="InterPro" id="IPR010998">
    <property type="entry name" value="Integrase_recombinase_N"/>
</dbReference>
<comment type="similarity">
    <text evidence="9">Belongs to the 'phage' integrase family. XerC subfamily.</text>
</comment>
<comment type="subcellular location">
    <subcellularLocation>
        <location evidence="1 9">Cytoplasm</location>
    </subcellularLocation>
</comment>
<evidence type="ECO:0000256" key="4">
    <source>
        <dbReference type="ARBA" id="ARBA00022829"/>
    </source>
</evidence>
<reference evidence="12" key="1">
    <citation type="journal article" date="2020" name="mSystems">
        <title>Genome- and Community-Level Interaction Insights into Carbon Utilization and Element Cycling Functions of Hydrothermarchaeota in Hydrothermal Sediment.</title>
        <authorList>
            <person name="Zhou Z."/>
            <person name="Liu Y."/>
            <person name="Xu W."/>
            <person name="Pan J."/>
            <person name="Luo Z.H."/>
            <person name="Li M."/>
        </authorList>
    </citation>
    <scope>NUCLEOTIDE SEQUENCE [LARGE SCALE GENOMIC DNA]</scope>
    <source>
        <strain evidence="12">SpSt-456</strain>
    </source>
</reference>
<dbReference type="GO" id="GO:0051301">
    <property type="term" value="P:cell division"/>
    <property type="evidence" value="ECO:0007669"/>
    <property type="project" value="UniProtKB-KW"/>
</dbReference>
<evidence type="ECO:0000256" key="5">
    <source>
        <dbReference type="ARBA" id="ARBA00022908"/>
    </source>
</evidence>
<comment type="function">
    <text evidence="9">Site-specific tyrosine recombinase, which acts by catalyzing the cutting and rejoining of the recombining DNA molecules. The XerC-XerD complex is essential to convert dimers of the bacterial chromosome into monomers to permit their segregation at cell division. It also contributes to the segregational stability of plasmids.</text>
</comment>
<dbReference type="GO" id="GO:0006313">
    <property type="term" value="P:DNA transposition"/>
    <property type="evidence" value="ECO:0007669"/>
    <property type="project" value="UniProtKB-UniRule"/>
</dbReference>
<accession>A0A832EJW7</accession>
<dbReference type="Gene3D" id="1.10.443.10">
    <property type="entry name" value="Intergrase catalytic core"/>
    <property type="match status" value="1"/>
</dbReference>
<dbReference type="CDD" id="cd00798">
    <property type="entry name" value="INT_XerDC_C"/>
    <property type="match status" value="1"/>
</dbReference>
<feature type="domain" description="Tyr recombinase" evidence="10">
    <location>
        <begin position="127"/>
        <end position="316"/>
    </location>
</feature>
<dbReference type="Gene3D" id="1.10.150.130">
    <property type="match status" value="1"/>
</dbReference>
<dbReference type="PROSITE" id="PS51900">
    <property type="entry name" value="CB"/>
    <property type="match status" value="1"/>
</dbReference>
<dbReference type="PANTHER" id="PTHR30349">
    <property type="entry name" value="PHAGE INTEGRASE-RELATED"/>
    <property type="match status" value="1"/>
</dbReference>
<sequence>MPRDVSSVLHRVFRELEGPAVEAVKSFLDFLRSQRALSPATVRSYGADLAQWLLFLKDLLGRSRLEMDDLSEASLRRFVFHRHPRLAKSSQARALATYRSFFRFLMERHGLERNPARSLRSPKATVTVPAFLDVDDMSAFLDTLQRRALAPSAPWIAVRDWALFETLYSTGLRVGELVRLNHAHIDMHEGMVRTVGKGAKERIVPIGSKALEAIGCYLSAFRNQWQGPYNQEALFLNARGGRLSDRSVRRLLTERLREAGQWRPLSPHGIRHSFATHLLGSGADLRSIQEMLGHAGLSTTQRYTKVDLDRLMSVYDAAHPRSRKEGP</sequence>